<protein>
    <submittedName>
        <fullName evidence="8">Type II secretion system F family protein</fullName>
    </submittedName>
</protein>
<feature type="transmembrane region" description="Helical" evidence="6">
    <location>
        <begin position="6"/>
        <end position="26"/>
    </location>
</feature>
<evidence type="ECO:0000256" key="5">
    <source>
        <dbReference type="ARBA" id="ARBA00023136"/>
    </source>
</evidence>
<evidence type="ECO:0000256" key="6">
    <source>
        <dbReference type="SAM" id="Phobius"/>
    </source>
</evidence>
<organism evidence="8 9">
    <name type="scientific">Photobacterium atrarenae</name>
    <dbReference type="NCBI Taxonomy" id="865757"/>
    <lineage>
        <taxon>Bacteria</taxon>
        <taxon>Pseudomonadati</taxon>
        <taxon>Pseudomonadota</taxon>
        <taxon>Gammaproteobacteria</taxon>
        <taxon>Vibrionales</taxon>
        <taxon>Vibrionaceae</taxon>
        <taxon>Photobacterium</taxon>
    </lineage>
</organism>
<proteinExistence type="predicted"/>
<keyword evidence="4 6" id="KW-1133">Transmembrane helix</keyword>
<evidence type="ECO:0000256" key="3">
    <source>
        <dbReference type="ARBA" id="ARBA00022692"/>
    </source>
</evidence>
<evidence type="ECO:0000259" key="7">
    <source>
        <dbReference type="Pfam" id="PF00482"/>
    </source>
</evidence>
<evidence type="ECO:0000256" key="1">
    <source>
        <dbReference type="ARBA" id="ARBA00004651"/>
    </source>
</evidence>
<keyword evidence="2" id="KW-1003">Cell membrane</keyword>
<keyword evidence="3 6" id="KW-0812">Transmembrane</keyword>
<evidence type="ECO:0000313" key="9">
    <source>
        <dbReference type="Proteomes" id="UP001057998"/>
    </source>
</evidence>
<dbReference type="PANTHER" id="PTHR35007:SF2">
    <property type="entry name" value="PILUS ASSEMBLE PROTEIN"/>
    <property type="match status" value="1"/>
</dbReference>
<reference evidence="8" key="1">
    <citation type="submission" date="2022-07" db="EMBL/GenBank/DDBJ databases">
        <title>Genome sequencing of Photobacterium atrarenae GJH2-4.</title>
        <authorList>
            <person name="Park S.-J."/>
        </authorList>
    </citation>
    <scope>NUCLEOTIDE SEQUENCE</scope>
    <source>
        <strain evidence="8">GJH2-4</strain>
    </source>
</reference>
<gene>
    <name evidence="8" type="ORF">NNL38_05000</name>
</gene>
<feature type="transmembrane region" description="Helical" evidence="6">
    <location>
        <begin position="91"/>
        <end position="111"/>
    </location>
</feature>
<keyword evidence="5 6" id="KW-0472">Membrane</keyword>
<name>A0ABY5GHG7_9GAMM</name>
<comment type="subcellular location">
    <subcellularLocation>
        <location evidence="1">Cell membrane</location>
        <topology evidence="1">Multi-pass membrane protein</topology>
    </subcellularLocation>
</comment>
<sequence>MSLSTYWLLAGLFLLASAVSLIVLSLRLQRARSVEQNLARTMAQVTRREAMFQQSQAIWRQTKYLRFASITDIQLLLRKAGYLTNREQTSCLLKVMLAWATMQGMAVMAIIERQVASEQAMGLLVLSTAGGAYLALQWLKKKVVSRAKMIDEELIMGLQMMKTLWDVGLSLESMLRAYTAELKEMTPEMNKELLLALSKIEAGQDRAWVFVEVARVNESLGMQDLLNMFAQVSDSGGSMSDSLAQLTLLLRDRRRTQLQEKVSKLSGRMSVVMMLFLFPPLFVVLAGPGMMALGRALGN</sequence>
<accession>A0ABY5GHG7</accession>
<feature type="domain" description="Type II secretion system protein GspF" evidence="7">
    <location>
        <begin position="160"/>
        <end position="285"/>
    </location>
</feature>
<dbReference type="RefSeq" id="WP_255389925.1">
    <property type="nucleotide sequence ID" value="NZ_CP101508.1"/>
</dbReference>
<evidence type="ECO:0000313" key="8">
    <source>
        <dbReference type="EMBL" id="UTV28606.1"/>
    </source>
</evidence>
<evidence type="ECO:0000256" key="2">
    <source>
        <dbReference type="ARBA" id="ARBA00022475"/>
    </source>
</evidence>
<dbReference type="InterPro" id="IPR018076">
    <property type="entry name" value="T2SS_GspF_dom"/>
</dbReference>
<dbReference type="Proteomes" id="UP001057998">
    <property type="component" value="Chromosome 1"/>
</dbReference>
<keyword evidence="9" id="KW-1185">Reference proteome</keyword>
<dbReference type="EMBL" id="CP101508">
    <property type="protein sequence ID" value="UTV28606.1"/>
    <property type="molecule type" value="Genomic_DNA"/>
</dbReference>
<evidence type="ECO:0000256" key="4">
    <source>
        <dbReference type="ARBA" id="ARBA00022989"/>
    </source>
</evidence>
<feature type="transmembrane region" description="Helical" evidence="6">
    <location>
        <begin position="123"/>
        <end position="139"/>
    </location>
</feature>
<dbReference type="PANTHER" id="PTHR35007">
    <property type="entry name" value="INTEGRAL MEMBRANE PROTEIN-RELATED"/>
    <property type="match status" value="1"/>
</dbReference>
<feature type="transmembrane region" description="Helical" evidence="6">
    <location>
        <begin position="271"/>
        <end position="293"/>
    </location>
</feature>
<dbReference type="Pfam" id="PF00482">
    <property type="entry name" value="T2SSF"/>
    <property type="match status" value="1"/>
</dbReference>